<sequence>MFLLAALFFGFITVSINGIFPSTAGQYGQLIDVARQIQTSVNLQSGQLYHLDGGVADQRTLASIDRNLTSLRNPIRGLEGFMNRLQKNQQQSVSNALQPLSDNQSKIKNPPKASTLVRSGKLRTSAARQWLQTCATFLQTTIKTLTSINNVGENGRQSPSNNNDANSLTNIYG</sequence>
<protein>
    <submittedName>
        <fullName evidence="4">Uncharacterized protein</fullName>
    </submittedName>
</protein>
<accession>A0A914XYD9</accession>
<evidence type="ECO:0000256" key="1">
    <source>
        <dbReference type="SAM" id="MobiDB-lite"/>
    </source>
</evidence>
<keyword evidence="2" id="KW-0732">Signal</keyword>
<reference evidence="4" key="1">
    <citation type="submission" date="2022-11" db="UniProtKB">
        <authorList>
            <consortium name="WormBaseParasite"/>
        </authorList>
    </citation>
    <scope>IDENTIFICATION</scope>
</reference>
<evidence type="ECO:0000256" key="2">
    <source>
        <dbReference type="SAM" id="SignalP"/>
    </source>
</evidence>
<evidence type="ECO:0000313" key="4">
    <source>
        <dbReference type="WBParaSite" id="PSU_v2.g1297.t1"/>
    </source>
</evidence>
<feature type="compositionally biased region" description="Polar residues" evidence="1">
    <location>
        <begin position="92"/>
        <end position="107"/>
    </location>
</feature>
<dbReference type="Proteomes" id="UP000887577">
    <property type="component" value="Unplaced"/>
</dbReference>
<name>A0A914XYD9_9BILA</name>
<proteinExistence type="predicted"/>
<feature type="region of interest" description="Disordered" evidence="1">
    <location>
        <begin position="92"/>
        <end position="114"/>
    </location>
</feature>
<feature type="region of interest" description="Disordered" evidence="1">
    <location>
        <begin position="152"/>
        <end position="173"/>
    </location>
</feature>
<keyword evidence="3" id="KW-1185">Reference proteome</keyword>
<dbReference type="WBParaSite" id="PSU_v2.g1297.t1">
    <property type="protein sequence ID" value="PSU_v2.g1297.t1"/>
    <property type="gene ID" value="PSU_v2.g1297"/>
</dbReference>
<evidence type="ECO:0000313" key="3">
    <source>
        <dbReference type="Proteomes" id="UP000887577"/>
    </source>
</evidence>
<organism evidence="3 4">
    <name type="scientific">Panagrolaimus superbus</name>
    <dbReference type="NCBI Taxonomy" id="310955"/>
    <lineage>
        <taxon>Eukaryota</taxon>
        <taxon>Metazoa</taxon>
        <taxon>Ecdysozoa</taxon>
        <taxon>Nematoda</taxon>
        <taxon>Chromadorea</taxon>
        <taxon>Rhabditida</taxon>
        <taxon>Tylenchina</taxon>
        <taxon>Panagrolaimomorpha</taxon>
        <taxon>Panagrolaimoidea</taxon>
        <taxon>Panagrolaimidae</taxon>
        <taxon>Panagrolaimus</taxon>
    </lineage>
</organism>
<feature type="signal peptide" evidence="2">
    <location>
        <begin position="1"/>
        <end position="18"/>
    </location>
</feature>
<dbReference type="AlphaFoldDB" id="A0A914XYD9"/>
<feature type="chain" id="PRO_5037839876" evidence="2">
    <location>
        <begin position="19"/>
        <end position="173"/>
    </location>
</feature>